<accession>A0AAE1AH81</accession>
<keyword evidence="2" id="KW-1185">Reference proteome</keyword>
<evidence type="ECO:0000313" key="1">
    <source>
        <dbReference type="EMBL" id="KAK3787805.1"/>
    </source>
</evidence>
<proteinExistence type="predicted"/>
<name>A0AAE1AH81_9GAST</name>
<dbReference type="AlphaFoldDB" id="A0AAE1AH81"/>
<dbReference type="Proteomes" id="UP001283361">
    <property type="component" value="Unassembled WGS sequence"/>
</dbReference>
<evidence type="ECO:0000313" key="2">
    <source>
        <dbReference type="Proteomes" id="UP001283361"/>
    </source>
</evidence>
<gene>
    <name evidence="1" type="ORF">RRG08_038509</name>
</gene>
<protein>
    <submittedName>
        <fullName evidence="1">Uncharacterized protein</fullName>
    </submittedName>
</protein>
<dbReference type="EMBL" id="JAWDGP010001837">
    <property type="protein sequence ID" value="KAK3787805.1"/>
    <property type="molecule type" value="Genomic_DNA"/>
</dbReference>
<comment type="caution">
    <text evidence="1">The sequence shown here is derived from an EMBL/GenBank/DDBJ whole genome shotgun (WGS) entry which is preliminary data.</text>
</comment>
<sequence>MSTQSQSQNSGIPACIPFWLTIGVEMRRGAAGIGEDVQFLITSHSKITMTEAKACNSKAHLLQVYNTLYTGLVMISRLL</sequence>
<reference evidence="1" key="1">
    <citation type="journal article" date="2023" name="G3 (Bethesda)">
        <title>A reference genome for the long-term kleptoplast-retaining sea slug Elysia crispata morphotype clarki.</title>
        <authorList>
            <person name="Eastman K.E."/>
            <person name="Pendleton A.L."/>
            <person name="Shaikh M.A."/>
            <person name="Suttiyut T."/>
            <person name="Ogas R."/>
            <person name="Tomko P."/>
            <person name="Gavelis G."/>
            <person name="Widhalm J.R."/>
            <person name="Wisecaver J.H."/>
        </authorList>
    </citation>
    <scope>NUCLEOTIDE SEQUENCE</scope>
    <source>
        <strain evidence="1">ECLA1</strain>
    </source>
</reference>
<organism evidence="1 2">
    <name type="scientific">Elysia crispata</name>
    <name type="common">lettuce slug</name>
    <dbReference type="NCBI Taxonomy" id="231223"/>
    <lineage>
        <taxon>Eukaryota</taxon>
        <taxon>Metazoa</taxon>
        <taxon>Spiralia</taxon>
        <taxon>Lophotrochozoa</taxon>
        <taxon>Mollusca</taxon>
        <taxon>Gastropoda</taxon>
        <taxon>Heterobranchia</taxon>
        <taxon>Euthyneura</taxon>
        <taxon>Panpulmonata</taxon>
        <taxon>Sacoglossa</taxon>
        <taxon>Placobranchoidea</taxon>
        <taxon>Plakobranchidae</taxon>
        <taxon>Elysia</taxon>
    </lineage>
</organism>